<evidence type="ECO:0000313" key="3">
    <source>
        <dbReference type="Proteomes" id="UP000574690"/>
    </source>
</evidence>
<organism evidence="2 3">
    <name type="scientific">Glycomyces artemisiae</name>
    <dbReference type="NCBI Taxonomy" id="1076443"/>
    <lineage>
        <taxon>Bacteria</taxon>
        <taxon>Bacillati</taxon>
        <taxon>Actinomycetota</taxon>
        <taxon>Actinomycetes</taxon>
        <taxon>Glycomycetales</taxon>
        <taxon>Glycomycetaceae</taxon>
        <taxon>Glycomyces</taxon>
    </lineage>
</organism>
<accession>A0A850C3E6</accession>
<sequence length="380" mass="39413">MRRLITISALFAALLFVQAPAGAIDSNLPQATASFNDQVVKVAYNGDTVYSGGLFTRAKQTDGTYADRTYLAAVNSRTGALLPFAPVLNGTVHEVKTGGGYLYVAGKFTEVDGTAMSRIARFSLSTGKLDTAWRPNPSATVYSIEPVGSTVYLGGTFTKVGSLAQPRLAAVDASTGAPIAAFKPEVSEGGVRDVQSGHGRLYVAGVFSMIGGDKKYGKLGAVNPVTGAVDTGFSAKVYVLTREVVVAGDRVYAALDGRGGEIRAFTTTGETLWYQAVDGGMQTVAVWGNTVIGGGHFDEACNTNHAGPLGQCVDGIKAHRGKLLAVDMNGNLLPWNPGANGVVGAWDATVHPSGANMTVGGSFTTFGGGAMEQKRIAVFN</sequence>
<keyword evidence="1" id="KW-0732">Signal</keyword>
<evidence type="ECO:0000313" key="2">
    <source>
        <dbReference type="EMBL" id="NUQ88844.1"/>
    </source>
</evidence>
<evidence type="ECO:0000256" key="1">
    <source>
        <dbReference type="SAM" id="SignalP"/>
    </source>
</evidence>
<dbReference type="SUPFAM" id="SSF50998">
    <property type="entry name" value="Quinoprotein alcohol dehydrogenase-like"/>
    <property type="match status" value="2"/>
</dbReference>
<reference evidence="2 3" key="1">
    <citation type="submission" date="2020-05" db="EMBL/GenBank/DDBJ databases">
        <title>DNA-SIP metagenomic assembled genomes.</title>
        <authorList>
            <person name="Yu J."/>
        </authorList>
    </citation>
    <scope>NUCLEOTIDE SEQUENCE [LARGE SCALE GENOMIC DNA]</scope>
    <source>
        <strain evidence="2">Bin5.27</strain>
    </source>
</reference>
<dbReference type="Proteomes" id="UP000574690">
    <property type="component" value="Unassembled WGS sequence"/>
</dbReference>
<dbReference type="AlphaFoldDB" id="A0A850C3E6"/>
<dbReference type="EMBL" id="JABFXE010000434">
    <property type="protein sequence ID" value="NUQ88844.1"/>
    <property type="molecule type" value="Genomic_DNA"/>
</dbReference>
<protein>
    <submittedName>
        <fullName evidence="2">PQQ-like beta-propeller repeat protein</fullName>
    </submittedName>
</protein>
<name>A0A850C3E6_9ACTN</name>
<dbReference type="InterPro" id="IPR011047">
    <property type="entry name" value="Quinoprotein_ADH-like_sf"/>
</dbReference>
<feature type="chain" id="PRO_5032624006" evidence="1">
    <location>
        <begin position="24"/>
        <end position="380"/>
    </location>
</feature>
<feature type="signal peptide" evidence="1">
    <location>
        <begin position="1"/>
        <end position="23"/>
    </location>
</feature>
<gene>
    <name evidence="2" type="ORF">HOQ43_10330</name>
</gene>
<proteinExistence type="predicted"/>
<comment type="caution">
    <text evidence="2">The sequence shown here is derived from an EMBL/GenBank/DDBJ whole genome shotgun (WGS) entry which is preliminary data.</text>
</comment>